<dbReference type="Pfam" id="PF02518">
    <property type="entry name" value="HATPase_c"/>
    <property type="match status" value="1"/>
</dbReference>
<dbReference type="NCBIfam" id="TIGR00229">
    <property type="entry name" value="sensory_box"/>
    <property type="match status" value="1"/>
</dbReference>
<dbReference type="CDD" id="cd16922">
    <property type="entry name" value="HATPase_EvgS-ArcB-TorS-like"/>
    <property type="match status" value="1"/>
</dbReference>
<feature type="domain" description="Histidine kinase" evidence="7">
    <location>
        <begin position="432"/>
        <end position="650"/>
    </location>
</feature>
<reference evidence="9" key="1">
    <citation type="submission" date="2020-02" db="EMBL/GenBank/DDBJ databases">
        <authorList>
            <person name="Meier V. D."/>
        </authorList>
    </citation>
    <scope>NUCLEOTIDE SEQUENCE</scope>
    <source>
        <strain evidence="9">AVDCRST_MAG68</strain>
    </source>
</reference>
<accession>A0A6J4LMZ7</accession>
<feature type="domain" description="PAC" evidence="8">
    <location>
        <begin position="345"/>
        <end position="400"/>
    </location>
</feature>
<evidence type="ECO:0000256" key="5">
    <source>
        <dbReference type="ARBA" id="ARBA00022777"/>
    </source>
</evidence>
<keyword evidence="4 9" id="KW-0808">Transferase</keyword>
<dbReference type="InterPro" id="IPR013655">
    <property type="entry name" value="PAS_fold_3"/>
</dbReference>
<evidence type="ECO:0000313" key="9">
    <source>
        <dbReference type="EMBL" id="CAA9333397.1"/>
    </source>
</evidence>
<feature type="domain" description="PAC" evidence="8">
    <location>
        <begin position="82"/>
        <end position="135"/>
    </location>
</feature>
<dbReference type="EC" id="2.7.13.3" evidence="2"/>
<dbReference type="GO" id="GO:0000155">
    <property type="term" value="F:phosphorelay sensor kinase activity"/>
    <property type="evidence" value="ECO:0007669"/>
    <property type="project" value="InterPro"/>
</dbReference>
<dbReference type="InterPro" id="IPR013656">
    <property type="entry name" value="PAS_4"/>
</dbReference>
<dbReference type="SUPFAM" id="SSF55874">
    <property type="entry name" value="ATPase domain of HSP90 chaperone/DNA topoisomerase II/histidine kinase"/>
    <property type="match status" value="1"/>
</dbReference>
<dbReference type="FunFam" id="3.30.450.20:FF:000099">
    <property type="entry name" value="Sensory box sensor histidine kinase"/>
    <property type="match status" value="1"/>
</dbReference>
<dbReference type="PROSITE" id="PS50109">
    <property type="entry name" value="HIS_KIN"/>
    <property type="match status" value="1"/>
</dbReference>
<dbReference type="InterPro" id="IPR003594">
    <property type="entry name" value="HATPase_dom"/>
</dbReference>
<dbReference type="GO" id="GO:0008168">
    <property type="term" value="F:methyltransferase activity"/>
    <property type="evidence" value="ECO:0007669"/>
    <property type="project" value="UniProtKB-KW"/>
</dbReference>
<dbReference type="InterPro" id="IPR005467">
    <property type="entry name" value="His_kinase_dom"/>
</dbReference>
<dbReference type="PROSITE" id="PS50113">
    <property type="entry name" value="PAC"/>
    <property type="match status" value="2"/>
</dbReference>
<dbReference type="InterPro" id="IPR036890">
    <property type="entry name" value="HATPase_C_sf"/>
</dbReference>
<evidence type="ECO:0000256" key="1">
    <source>
        <dbReference type="ARBA" id="ARBA00000085"/>
    </source>
</evidence>
<sequence>MSNGTPETDETLRLLADAIPQIVWLADREGRTEFFNRQWTAYTGEPFSPTTAAEVAARHLHADDVAPTMAAWEEARRGGRRFEVEHRIRSAEGEYRWFLVRAEPRHDPHTGRVERWFGTSTDIHEQKRAEQALQASEAKYRTLFTSLDDGFCILHLLFDEAGRPADYRFLEVNPRFSEQTGLRDALGRTAREMVPGLESFWFEVYGNVARTGEPSRFVNYSEPMGRWFDVYAFRVGEPHEHQVAVLFTDITRSKHAELERERLLRALEVERERLKHIFQQAPAFLSVVRGPDHVMELVNDAYYRMVGDRDVLGRPLRESLPELVEQGFIELLDRVLETGEPFIGRELPARLARTPGAPLEERFVDFVYNPITEADGTRSGIIAHGSDVTESVLARREVERLLRESEEARSHAEAARAEAEAANSAKADFLASMSHELRTPLNAIGGYVELLELGIHGDLTPAQQEALGRVAVNQRHLLTLINDVLAFARLEAGHVELDLRPLSARALLADVEPLVAPLAGARGVALSARDCDPALQLLGDEERVRQILLNLLGNGIKFTPPGGWVMRDCEADERWARLRVWDSGCGIAPEDHERIFDPFQQVGRRLNHPREGVGLGLAISRDLARAMGGDLTVASAPGAGSIFTLHLPRV</sequence>
<dbReference type="InterPro" id="IPR000700">
    <property type="entry name" value="PAS-assoc_C"/>
</dbReference>
<evidence type="ECO:0000256" key="4">
    <source>
        <dbReference type="ARBA" id="ARBA00022679"/>
    </source>
</evidence>
<proteinExistence type="predicted"/>
<dbReference type="InterPro" id="IPR003661">
    <property type="entry name" value="HisK_dim/P_dom"/>
</dbReference>
<dbReference type="PRINTS" id="PR00344">
    <property type="entry name" value="BCTRLSENSOR"/>
</dbReference>
<dbReference type="SMART" id="SM00388">
    <property type="entry name" value="HisKA"/>
    <property type="match status" value="1"/>
</dbReference>
<dbReference type="SMART" id="SM00091">
    <property type="entry name" value="PAS"/>
    <property type="match status" value="3"/>
</dbReference>
<keyword evidence="3" id="KW-0597">Phosphoprotein</keyword>
<dbReference type="CDD" id="cd00082">
    <property type="entry name" value="HisKA"/>
    <property type="match status" value="1"/>
</dbReference>
<dbReference type="SMART" id="SM00086">
    <property type="entry name" value="PAC"/>
    <property type="match status" value="1"/>
</dbReference>
<evidence type="ECO:0000259" key="7">
    <source>
        <dbReference type="PROSITE" id="PS50109"/>
    </source>
</evidence>
<dbReference type="Pfam" id="PF08447">
    <property type="entry name" value="PAS_3"/>
    <property type="match status" value="1"/>
</dbReference>
<gene>
    <name evidence="9" type="ORF">AVDCRST_MAG68-2611</name>
</gene>
<name>A0A6J4LMZ7_9BACT</name>
<dbReference type="GO" id="GO:0032259">
    <property type="term" value="P:methylation"/>
    <property type="evidence" value="ECO:0007669"/>
    <property type="project" value="UniProtKB-KW"/>
</dbReference>
<evidence type="ECO:0000256" key="3">
    <source>
        <dbReference type="ARBA" id="ARBA00022553"/>
    </source>
</evidence>
<dbReference type="SMART" id="SM00387">
    <property type="entry name" value="HATPase_c"/>
    <property type="match status" value="1"/>
</dbReference>
<keyword evidence="9" id="KW-0489">Methyltransferase</keyword>
<dbReference type="InterPro" id="IPR000014">
    <property type="entry name" value="PAS"/>
</dbReference>
<dbReference type="Gene3D" id="1.10.287.130">
    <property type="match status" value="1"/>
</dbReference>
<dbReference type="InterPro" id="IPR035965">
    <property type="entry name" value="PAS-like_dom_sf"/>
</dbReference>
<dbReference type="PANTHER" id="PTHR43047">
    <property type="entry name" value="TWO-COMPONENT HISTIDINE PROTEIN KINASE"/>
    <property type="match status" value="1"/>
</dbReference>
<feature type="coiled-coil region" evidence="6">
    <location>
        <begin position="395"/>
        <end position="425"/>
    </location>
</feature>
<protein>
    <recommendedName>
        <fullName evidence="2">histidine kinase</fullName>
        <ecNumber evidence="2">2.7.13.3</ecNumber>
    </recommendedName>
</protein>
<dbReference type="Pfam" id="PF08448">
    <property type="entry name" value="PAS_4"/>
    <property type="match status" value="1"/>
</dbReference>
<keyword evidence="6" id="KW-0175">Coiled coil</keyword>
<dbReference type="Gene3D" id="3.30.565.10">
    <property type="entry name" value="Histidine kinase-like ATPase, C-terminal domain"/>
    <property type="match status" value="1"/>
</dbReference>
<dbReference type="InterPro" id="IPR001610">
    <property type="entry name" value="PAC"/>
</dbReference>
<dbReference type="Pfam" id="PF13188">
    <property type="entry name" value="PAS_8"/>
    <property type="match status" value="2"/>
</dbReference>
<dbReference type="CDD" id="cd00130">
    <property type="entry name" value="PAS"/>
    <property type="match status" value="1"/>
</dbReference>
<keyword evidence="5 9" id="KW-0418">Kinase</keyword>
<dbReference type="SUPFAM" id="SSF55785">
    <property type="entry name" value="PYP-like sensor domain (PAS domain)"/>
    <property type="match status" value="3"/>
</dbReference>
<evidence type="ECO:0000256" key="2">
    <source>
        <dbReference type="ARBA" id="ARBA00012438"/>
    </source>
</evidence>
<dbReference type="InterPro" id="IPR004358">
    <property type="entry name" value="Sig_transdc_His_kin-like_C"/>
</dbReference>
<evidence type="ECO:0000256" key="6">
    <source>
        <dbReference type="SAM" id="Coils"/>
    </source>
</evidence>
<dbReference type="Pfam" id="PF00512">
    <property type="entry name" value="HisKA"/>
    <property type="match status" value="1"/>
</dbReference>
<dbReference type="Gene3D" id="3.30.450.20">
    <property type="entry name" value="PAS domain"/>
    <property type="match status" value="3"/>
</dbReference>
<dbReference type="EMBL" id="CADCTW010000128">
    <property type="protein sequence ID" value="CAA9333397.1"/>
    <property type="molecule type" value="Genomic_DNA"/>
</dbReference>
<dbReference type="AlphaFoldDB" id="A0A6J4LMZ7"/>
<dbReference type="SUPFAM" id="SSF47384">
    <property type="entry name" value="Homodimeric domain of signal transducing histidine kinase"/>
    <property type="match status" value="1"/>
</dbReference>
<organism evidence="9">
    <name type="scientific">uncultured Gemmatimonadota bacterium</name>
    <dbReference type="NCBI Taxonomy" id="203437"/>
    <lineage>
        <taxon>Bacteria</taxon>
        <taxon>Pseudomonadati</taxon>
        <taxon>Gemmatimonadota</taxon>
        <taxon>environmental samples</taxon>
    </lineage>
</organism>
<evidence type="ECO:0000259" key="8">
    <source>
        <dbReference type="PROSITE" id="PS50113"/>
    </source>
</evidence>
<dbReference type="InterPro" id="IPR036097">
    <property type="entry name" value="HisK_dim/P_sf"/>
</dbReference>
<comment type="catalytic activity">
    <reaction evidence="1">
        <text>ATP + protein L-histidine = ADP + protein N-phospho-L-histidine.</text>
        <dbReference type="EC" id="2.7.13.3"/>
    </reaction>
</comment>